<comment type="similarity">
    <text evidence="1">Belongs to the ABC transporter superfamily.</text>
</comment>
<dbReference type="InterPro" id="IPR003593">
    <property type="entry name" value="AAA+_ATPase"/>
</dbReference>
<dbReference type="Proteomes" id="UP001337723">
    <property type="component" value="Chromosome"/>
</dbReference>
<sequence length="270" mass="28236">MGETLTLAATDGQATGRGGDPSSPLALRGLTVSYGEKPALFSVDATFPAGAMSAIIGPNGAGKSTLLKASLGLIARVSGQVTVFGQPMEAARDRIAYVPQRASVDWDFPTTVLDVVLMGRYRKLGLFGRVSRAERALATGALARVGMEGFADRQIGQLSGGQQQRVFLARALAQEADLYLLDEPFAGVDAATERAIIDVLKDLKAQGKSVIAVHHDLSTVTAYFDHVFLVNVRAMAEGPVATTFTPAALAETYGGRLAATQLADLALTTG</sequence>
<organism evidence="9 10">
    <name type="scientific">Roseicyclus marinus</name>
    <dbReference type="NCBI Taxonomy" id="2161673"/>
    <lineage>
        <taxon>Bacteria</taxon>
        <taxon>Pseudomonadati</taxon>
        <taxon>Pseudomonadota</taxon>
        <taxon>Alphaproteobacteria</taxon>
        <taxon>Rhodobacterales</taxon>
        <taxon>Roseobacteraceae</taxon>
        <taxon>Roseicyclus</taxon>
    </lineage>
</organism>
<dbReference type="Pfam" id="PF00005">
    <property type="entry name" value="ABC_tran"/>
    <property type="match status" value="1"/>
</dbReference>
<dbReference type="InterPro" id="IPR003439">
    <property type="entry name" value="ABC_transporter-like_ATP-bd"/>
</dbReference>
<dbReference type="CDD" id="cd03235">
    <property type="entry name" value="ABC_Metallic_Cations"/>
    <property type="match status" value="1"/>
</dbReference>
<dbReference type="SUPFAM" id="SSF52540">
    <property type="entry name" value="P-loop containing nucleoside triphosphate hydrolases"/>
    <property type="match status" value="1"/>
</dbReference>
<evidence type="ECO:0000313" key="10">
    <source>
        <dbReference type="Proteomes" id="UP001337723"/>
    </source>
</evidence>
<accession>A0AA48HT12</accession>
<evidence type="ECO:0000256" key="3">
    <source>
        <dbReference type="ARBA" id="ARBA00022741"/>
    </source>
</evidence>
<dbReference type="GO" id="GO:0005524">
    <property type="term" value="F:ATP binding"/>
    <property type="evidence" value="ECO:0007669"/>
    <property type="project" value="UniProtKB-KW"/>
</dbReference>
<dbReference type="EMBL" id="AP027266">
    <property type="protein sequence ID" value="BDW85541.1"/>
    <property type="molecule type" value="Genomic_DNA"/>
</dbReference>
<evidence type="ECO:0000256" key="1">
    <source>
        <dbReference type="ARBA" id="ARBA00005417"/>
    </source>
</evidence>
<keyword evidence="5" id="KW-0862">Zinc</keyword>
<dbReference type="PANTHER" id="PTHR42734">
    <property type="entry name" value="METAL TRANSPORT SYSTEM ATP-BINDING PROTEIN TM_0124-RELATED"/>
    <property type="match status" value="1"/>
</dbReference>
<keyword evidence="2" id="KW-0813">Transport</keyword>
<evidence type="ECO:0000256" key="5">
    <source>
        <dbReference type="ARBA" id="ARBA00022906"/>
    </source>
</evidence>
<dbReference type="AlphaFoldDB" id="A0AA48HT12"/>
<name>A0AA48HT12_9RHOB</name>
<keyword evidence="6" id="KW-0406">Ion transport</keyword>
<dbReference type="SMART" id="SM00382">
    <property type="entry name" value="AAA"/>
    <property type="match status" value="1"/>
</dbReference>
<feature type="domain" description="ABC transporter" evidence="8">
    <location>
        <begin position="25"/>
        <end position="257"/>
    </location>
</feature>
<evidence type="ECO:0000313" key="9">
    <source>
        <dbReference type="EMBL" id="BDW85541.1"/>
    </source>
</evidence>
<dbReference type="PROSITE" id="PS00211">
    <property type="entry name" value="ABC_TRANSPORTER_1"/>
    <property type="match status" value="1"/>
</dbReference>
<dbReference type="InterPro" id="IPR027417">
    <property type="entry name" value="P-loop_NTPase"/>
</dbReference>
<dbReference type="InterPro" id="IPR050153">
    <property type="entry name" value="Metal_Ion_Import_ABC"/>
</dbReference>
<dbReference type="InterPro" id="IPR017871">
    <property type="entry name" value="ABC_transporter-like_CS"/>
</dbReference>
<dbReference type="PROSITE" id="PS50893">
    <property type="entry name" value="ABC_TRANSPORTER_2"/>
    <property type="match status" value="1"/>
</dbReference>
<protein>
    <submittedName>
        <fullName evidence="9">Manganese ABC transporter ATP-binding protein</fullName>
    </submittedName>
</protein>
<dbReference type="GO" id="GO:0016887">
    <property type="term" value="F:ATP hydrolysis activity"/>
    <property type="evidence" value="ECO:0007669"/>
    <property type="project" value="InterPro"/>
</dbReference>
<evidence type="ECO:0000256" key="2">
    <source>
        <dbReference type="ARBA" id="ARBA00022448"/>
    </source>
</evidence>
<evidence type="ECO:0000259" key="8">
    <source>
        <dbReference type="PROSITE" id="PS50893"/>
    </source>
</evidence>
<evidence type="ECO:0000256" key="4">
    <source>
        <dbReference type="ARBA" id="ARBA00022840"/>
    </source>
</evidence>
<evidence type="ECO:0000256" key="7">
    <source>
        <dbReference type="SAM" id="MobiDB-lite"/>
    </source>
</evidence>
<keyword evidence="3" id="KW-0547">Nucleotide-binding</keyword>
<dbReference type="PANTHER" id="PTHR42734:SF5">
    <property type="entry name" value="IRON TRANSPORT SYSTEM ATP-BINDING PROTEIN HI_0361-RELATED"/>
    <property type="match status" value="1"/>
</dbReference>
<gene>
    <name evidence="9" type="ORF">MACH21_17180</name>
</gene>
<dbReference type="Gene3D" id="3.40.50.300">
    <property type="entry name" value="P-loop containing nucleotide triphosphate hydrolases"/>
    <property type="match status" value="1"/>
</dbReference>
<keyword evidence="5" id="KW-0864">Zinc transport</keyword>
<reference evidence="9 10" key="1">
    <citation type="submission" date="2023-01" db="EMBL/GenBank/DDBJ databases">
        <title>Complete genome sequence of Roseicyclus marinus strain Dej080120_10.</title>
        <authorList>
            <person name="Ueki S."/>
            <person name="Maruyama F."/>
        </authorList>
    </citation>
    <scope>NUCLEOTIDE SEQUENCE [LARGE SCALE GENOMIC DNA]</scope>
    <source>
        <strain evidence="9 10">Dej080120_10</strain>
    </source>
</reference>
<keyword evidence="10" id="KW-1185">Reference proteome</keyword>
<dbReference type="KEGG" id="rmai:MACH21_17180"/>
<proteinExistence type="inferred from homology"/>
<keyword evidence="4 9" id="KW-0067">ATP-binding</keyword>
<dbReference type="FunFam" id="3.40.50.300:FF:000134">
    <property type="entry name" value="Iron-enterobactin ABC transporter ATP-binding protein"/>
    <property type="match status" value="1"/>
</dbReference>
<feature type="region of interest" description="Disordered" evidence="7">
    <location>
        <begin position="1"/>
        <end position="23"/>
    </location>
</feature>
<evidence type="ECO:0000256" key="6">
    <source>
        <dbReference type="ARBA" id="ARBA00023065"/>
    </source>
</evidence>
<dbReference type="RefSeq" id="WP_338271358.1">
    <property type="nucleotide sequence ID" value="NZ_AP027266.1"/>
</dbReference>
<dbReference type="GO" id="GO:0006829">
    <property type="term" value="P:zinc ion transport"/>
    <property type="evidence" value="ECO:0007669"/>
    <property type="project" value="UniProtKB-KW"/>
</dbReference>